<keyword evidence="1" id="KW-0378">Hydrolase</keyword>
<evidence type="ECO:0000313" key="1">
    <source>
        <dbReference type="EMBL" id="WAJ27381.1"/>
    </source>
</evidence>
<dbReference type="Proteomes" id="UP001163223">
    <property type="component" value="Chromosome"/>
</dbReference>
<accession>A0ACD4NKV4</accession>
<keyword evidence="1" id="KW-0645">Protease</keyword>
<protein>
    <submittedName>
        <fullName evidence="1">D-alanyl-D-alanine carboxypeptidase family protein</fullName>
    </submittedName>
</protein>
<proteinExistence type="predicted"/>
<evidence type="ECO:0000313" key="2">
    <source>
        <dbReference type="Proteomes" id="UP001163223"/>
    </source>
</evidence>
<sequence length="986" mass="103491">MAATAGAPGFIFGGNTGLSHADLKRRRDVLDALIARQSGQAPQTVGEGLNALGQGILNGIEGRMLRQEEEKAAGVQAGLWNDLATASAYTPAASSYGTSASSTPAGSTSTSSAPIVPTGDIETSFLGEVGTTLKNPYGLAAVAATGRAESGYDPKNAFGSWSDPSESGQAGTAGGVMSWRAERLDALRKFAGDNGDDPNRPSPQTQARFFLQEDPALVERLNSAKSVEEAQSAINGAWKFAGYDRPGGEADRRLGLARGYLSSFQGGGDRQGAQVASLDPSAGMGATAPAAGNFDWSPYATAGATREDSFSGMTPEFRGGLQALVQNAPPELGLQIGSGYRSVERQQELWDASDKTGRTVARPGHSQHNHGNAADLYAGGQRLDKASPAARQWVHENAARFGLSFPMDYEPWHVELAGARGGKTQGAHSSASAPVQVASLDPSAGMAQTNPRANASVSTGQMTESTTMPAARSSREALERATAQVDALEAGYGAMAYAPQPARHGIELGTGIVDVPNPVQARGPTPVRTVAATPVDAQQYDLPPIPTAADRSALAPADPWAGLREVSPDAATGRQRVAEAVLANGGTMTDARSNASPAVQQVAQAYSEAQQRQSQPQQDPRIAAATRVLSNPAARPEQRELAARILQEASKPVQYDYHTAPDGSVLRFDPRGGAPQVMYQGQQKPIQINDRLVDPATGRVIADYSDPQKPQETFQTLGHDEAQQLGLPPGVYQQSSDGGISKVADAPKPGEAEWQELPNGDYGFFDPVTRQFQKLGSAPKGGEGGVITLPDGTRVVTGGAALTEGQSKDTVFSTRAKGALPILDKHAAALTDRVDRAAEWAPLGLGREYLQSTDFQLAQQAGDEFLQAILRKDTGAAITEQEQMLYGRTYLPQPGDGPELQKQKQEARQRALRAIEAGMPPAAMVAQELALREEAAPPAGDAPAAAAATPAAISLPDDVTEEDIQHTMQVHGLTRDEVLKRLTDAP</sequence>
<name>A0ACD4NKV4_9HYPH</name>
<keyword evidence="1" id="KW-0121">Carboxypeptidase</keyword>
<keyword evidence="2" id="KW-1185">Reference proteome</keyword>
<reference evidence="1" key="1">
    <citation type="submission" date="2022-11" db="EMBL/GenBank/DDBJ databases">
        <title>beta-Carotene-producing bacterium, Jeongeuplla avenae sp. nov., alleviates the salt stress of Arabidopsis seedlings.</title>
        <authorList>
            <person name="Jiang L."/>
            <person name="Lee J."/>
        </authorList>
    </citation>
    <scope>NUCLEOTIDE SEQUENCE</scope>
    <source>
        <strain evidence="1">DY_R2A_6</strain>
    </source>
</reference>
<organism evidence="1 2">
    <name type="scientific">Antarcticirhabdus aurantiaca</name>
    <dbReference type="NCBI Taxonomy" id="2606717"/>
    <lineage>
        <taxon>Bacteria</taxon>
        <taxon>Pseudomonadati</taxon>
        <taxon>Pseudomonadota</taxon>
        <taxon>Alphaproteobacteria</taxon>
        <taxon>Hyphomicrobiales</taxon>
        <taxon>Aurantimonadaceae</taxon>
        <taxon>Antarcticirhabdus</taxon>
    </lineage>
</organism>
<gene>
    <name evidence="1" type="ORF">OXU80_21420</name>
</gene>
<dbReference type="EMBL" id="CP113520">
    <property type="protein sequence ID" value="WAJ27381.1"/>
    <property type="molecule type" value="Genomic_DNA"/>
</dbReference>